<evidence type="ECO:0000313" key="5">
    <source>
        <dbReference type="EMBL" id="MFD0947913.1"/>
    </source>
</evidence>
<dbReference type="CDD" id="cd05233">
    <property type="entry name" value="SDR_c"/>
    <property type="match status" value="1"/>
</dbReference>
<dbReference type="InterPro" id="IPR036291">
    <property type="entry name" value="NAD(P)-bd_dom_sf"/>
</dbReference>
<sequence length="245" mass="25220">MAYVQGRVVVVTGASAGLGRAVAIAFAEAGARLVLGARRKDRLDALVAEIEGLGAAAVAVACDVRDEGDVAALFQAGMDRFGRIDVLINNAGVADHTPTDQLTAERWREVIDTNLTGAFFCAREAFRIMRGQGAGRIIHIGSLSAITPRPNTAAYAASKFALSGLNHSLAIDGRAHGIASSIFHPGIVGTELGGGSAPPADPSPGRTIGADVAARAVLAMADLPDHVNFVEGTMLPNTMPFLGRG</sequence>
<keyword evidence="2 5" id="KW-0560">Oxidoreductase</keyword>
<gene>
    <name evidence="5" type="ORF">ACFQ1E_16340</name>
</gene>
<proteinExistence type="inferred from homology"/>
<dbReference type="RefSeq" id="WP_264945679.1">
    <property type="nucleotide sequence ID" value="NZ_JAPDRA010000009.1"/>
</dbReference>
<evidence type="ECO:0000256" key="2">
    <source>
        <dbReference type="ARBA" id="ARBA00023002"/>
    </source>
</evidence>
<organism evidence="5 6">
    <name type="scientific">Sphingomonas canadensis</name>
    <dbReference type="NCBI Taxonomy" id="1219257"/>
    <lineage>
        <taxon>Bacteria</taxon>
        <taxon>Pseudomonadati</taxon>
        <taxon>Pseudomonadota</taxon>
        <taxon>Alphaproteobacteria</taxon>
        <taxon>Sphingomonadales</taxon>
        <taxon>Sphingomonadaceae</taxon>
        <taxon>Sphingomonas</taxon>
    </lineage>
</organism>
<comment type="caution">
    <text evidence="5">The sequence shown here is derived from an EMBL/GenBank/DDBJ whole genome shotgun (WGS) entry which is preliminary data.</text>
</comment>
<dbReference type="EC" id="1.-.-.-" evidence="5"/>
<dbReference type="EMBL" id="JBHTJG010000009">
    <property type="protein sequence ID" value="MFD0947913.1"/>
    <property type="molecule type" value="Genomic_DNA"/>
</dbReference>
<dbReference type="Pfam" id="PF00106">
    <property type="entry name" value="adh_short"/>
    <property type="match status" value="1"/>
</dbReference>
<dbReference type="PRINTS" id="PR00080">
    <property type="entry name" value="SDRFAMILY"/>
</dbReference>
<dbReference type="Proteomes" id="UP001596977">
    <property type="component" value="Unassembled WGS sequence"/>
</dbReference>
<evidence type="ECO:0000313" key="6">
    <source>
        <dbReference type="Proteomes" id="UP001596977"/>
    </source>
</evidence>
<dbReference type="Gene3D" id="3.40.50.720">
    <property type="entry name" value="NAD(P)-binding Rossmann-like Domain"/>
    <property type="match status" value="1"/>
</dbReference>
<name>A0ABW3HCH4_9SPHN</name>
<comment type="similarity">
    <text evidence="1 3">Belongs to the short-chain dehydrogenases/reductases (SDR) family.</text>
</comment>
<accession>A0ABW3HCH4</accession>
<dbReference type="SUPFAM" id="SSF51735">
    <property type="entry name" value="NAD(P)-binding Rossmann-fold domains"/>
    <property type="match status" value="1"/>
</dbReference>
<feature type="domain" description="Ketoreductase" evidence="4">
    <location>
        <begin position="7"/>
        <end position="191"/>
    </location>
</feature>
<evidence type="ECO:0000256" key="1">
    <source>
        <dbReference type="ARBA" id="ARBA00006484"/>
    </source>
</evidence>
<keyword evidence="6" id="KW-1185">Reference proteome</keyword>
<reference evidence="6" key="1">
    <citation type="journal article" date="2019" name="Int. J. Syst. Evol. Microbiol.">
        <title>The Global Catalogue of Microorganisms (GCM) 10K type strain sequencing project: providing services to taxonomists for standard genome sequencing and annotation.</title>
        <authorList>
            <consortium name="The Broad Institute Genomics Platform"/>
            <consortium name="The Broad Institute Genome Sequencing Center for Infectious Disease"/>
            <person name="Wu L."/>
            <person name="Ma J."/>
        </authorList>
    </citation>
    <scope>NUCLEOTIDE SEQUENCE [LARGE SCALE GENOMIC DNA]</scope>
    <source>
        <strain evidence="6">CCUG 62982</strain>
    </source>
</reference>
<dbReference type="PANTHER" id="PTHR44196:SF1">
    <property type="entry name" value="DEHYDROGENASE_REDUCTASE SDR FAMILY MEMBER 7B"/>
    <property type="match status" value="1"/>
</dbReference>
<dbReference type="InterPro" id="IPR020904">
    <property type="entry name" value="Sc_DH/Rdtase_CS"/>
</dbReference>
<protein>
    <submittedName>
        <fullName evidence="5">SDR family oxidoreductase</fullName>
        <ecNumber evidence="5">1.-.-.-</ecNumber>
    </submittedName>
</protein>
<dbReference type="GO" id="GO:0016491">
    <property type="term" value="F:oxidoreductase activity"/>
    <property type="evidence" value="ECO:0007669"/>
    <property type="project" value="UniProtKB-KW"/>
</dbReference>
<evidence type="ECO:0000259" key="4">
    <source>
        <dbReference type="SMART" id="SM00822"/>
    </source>
</evidence>
<dbReference type="InterPro" id="IPR057326">
    <property type="entry name" value="KR_dom"/>
</dbReference>
<dbReference type="PROSITE" id="PS00061">
    <property type="entry name" value="ADH_SHORT"/>
    <property type="match status" value="1"/>
</dbReference>
<dbReference type="SMART" id="SM00822">
    <property type="entry name" value="PKS_KR"/>
    <property type="match status" value="1"/>
</dbReference>
<dbReference type="PRINTS" id="PR00081">
    <property type="entry name" value="GDHRDH"/>
</dbReference>
<dbReference type="PANTHER" id="PTHR44196">
    <property type="entry name" value="DEHYDROGENASE/REDUCTASE SDR FAMILY MEMBER 7B"/>
    <property type="match status" value="1"/>
</dbReference>
<evidence type="ECO:0000256" key="3">
    <source>
        <dbReference type="RuleBase" id="RU000363"/>
    </source>
</evidence>
<dbReference type="InterPro" id="IPR002347">
    <property type="entry name" value="SDR_fam"/>
</dbReference>